<protein>
    <submittedName>
        <fullName evidence="2">Stage V sporulation protein AD</fullName>
    </submittedName>
</protein>
<organism evidence="2 3">
    <name type="scientific">Ruminococcus albus SY3</name>
    <dbReference type="NCBI Taxonomy" id="1341156"/>
    <lineage>
        <taxon>Bacteria</taxon>
        <taxon>Bacillati</taxon>
        <taxon>Bacillota</taxon>
        <taxon>Clostridia</taxon>
        <taxon>Eubacteriales</taxon>
        <taxon>Oscillospiraceae</taxon>
        <taxon>Ruminococcus</taxon>
    </lineage>
</organism>
<gene>
    <name evidence="2" type="ORF">RASY3_11160</name>
</gene>
<keyword evidence="1" id="KW-0812">Transmembrane</keyword>
<evidence type="ECO:0000313" key="3">
    <source>
        <dbReference type="Proteomes" id="UP000021369"/>
    </source>
</evidence>
<dbReference type="EMBL" id="JEOB01000003">
    <property type="protein sequence ID" value="EXM38887.1"/>
    <property type="molecule type" value="Genomic_DNA"/>
</dbReference>
<dbReference type="InterPro" id="IPR014203">
    <property type="entry name" value="Spore_V_AC"/>
</dbReference>
<dbReference type="InterPro" id="IPR005562">
    <property type="entry name" value="SpoVA"/>
</dbReference>
<feature type="transmembrane region" description="Helical" evidence="1">
    <location>
        <begin position="82"/>
        <end position="102"/>
    </location>
</feature>
<keyword evidence="1" id="KW-1133">Transmembrane helix</keyword>
<dbReference type="PANTHER" id="PTHR38450">
    <property type="entry name" value="STAGE V SPORULATION PROTEIN AC-RELATED"/>
    <property type="match status" value="1"/>
</dbReference>
<feature type="transmembrane region" description="Helical" evidence="1">
    <location>
        <begin position="53"/>
        <end position="75"/>
    </location>
</feature>
<evidence type="ECO:0000256" key="1">
    <source>
        <dbReference type="SAM" id="Phobius"/>
    </source>
</evidence>
<keyword evidence="3" id="KW-1185">Reference proteome</keyword>
<evidence type="ECO:0000313" key="2">
    <source>
        <dbReference type="EMBL" id="EXM38887.1"/>
    </source>
</evidence>
<dbReference type="AlphaFoldDB" id="A0A011V0B2"/>
<feature type="transmembrane region" description="Helical" evidence="1">
    <location>
        <begin position="26"/>
        <end position="47"/>
    </location>
</feature>
<dbReference type="NCBIfam" id="TIGR02838">
    <property type="entry name" value="spore_V_AC"/>
    <property type="match status" value="1"/>
</dbReference>
<accession>A0A011V0B2</accession>
<dbReference type="Pfam" id="PF03862">
    <property type="entry name" value="SpoVAC_SpoVAEB"/>
    <property type="match status" value="1"/>
</dbReference>
<dbReference type="PATRIC" id="fig|1341156.4.peg.2176"/>
<reference evidence="2 3" key="1">
    <citation type="submission" date="2013-06" db="EMBL/GenBank/DDBJ databases">
        <title>Rumen cellulosomics: divergent fiber-degrading strategies revealed by comparative genome-wide analysis of six Ruminococcal strains.</title>
        <authorList>
            <person name="Dassa B."/>
            <person name="Borovok I."/>
            <person name="Lamed R."/>
            <person name="Flint H."/>
            <person name="Yeoman C.J."/>
            <person name="White B."/>
            <person name="Bayer E.A."/>
        </authorList>
    </citation>
    <scope>NUCLEOTIDE SEQUENCE [LARGE SCALE GENOMIC DNA]</scope>
    <source>
        <strain evidence="2 3">SY3</strain>
    </source>
</reference>
<feature type="transmembrane region" description="Helical" evidence="1">
    <location>
        <begin position="117"/>
        <end position="142"/>
    </location>
</feature>
<dbReference type="Proteomes" id="UP000021369">
    <property type="component" value="Unassembled WGS sequence"/>
</dbReference>
<dbReference type="PANTHER" id="PTHR38450:SF1">
    <property type="entry name" value="STAGE V SPORULATION PROTEIN AC"/>
    <property type="match status" value="1"/>
</dbReference>
<keyword evidence="1" id="KW-0472">Membrane</keyword>
<name>A0A011V0B2_RUMAL</name>
<comment type="caution">
    <text evidence="2">The sequence shown here is derived from an EMBL/GenBank/DDBJ whole genome shotgun (WGS) entry which is preliminary data.</text>
</comment>
<proteinExistence type="predicted"/>
<sequence>MTKERYKHMCAAAERGSKWYKNVPKAFIIGGLICVAGQALSAMYSAFGLGEKASAAAVSITLIFISALLTGLGIYEKIAKHAGAGTLVPITGFANSVCAPALEFRTEGYITGVGAKIFIICGPVILYGTLASIAYGLLCYFFI</sequence>